<keyword evidence="3" id="KW-1185">Reference proteome</keyword>
<accession>A0A9W7TFH5</accession>
<evidence type="ECO:0000313" key="3">
    <source>
        <dbReference type="Proteomes" id="UP001059041"/>
    </source>
</evidence>
<evidence type="ECO:0000313" key="2">
    <source>
        <dbReference type="EMBL" id="KAI7795127.1"/>
    </source>
</evidence>
<comment type="caution">
    <text evidence="2">The sequence shown here is derived from an EMBL/GenBank/DDBJ whole genome shotgun (WGS) entry which is preliminary data.</text>
</comment>
<name>A0A9W7TFH5_TRIRA</name>
<protein>
    <submittedName>
        <fullName evidence="2">Uncharacterized protein</fullName>
    </submittedName>
</protein>
<dbReference type="Proteomes" id="UP001059041">
    <property type="component" value="Linkage Group LG20"/>
</dbReference>
<evidence type="ECO:0000256" key="1">
    <source>
        <dbReference type="SAM" id="MobiDB-lite"/>
    </source>
</evidence>
<proteinExistence type="predicted"/>
<organism evidence="2 3">
    <name type="scientific">Triplophysa rosa</name>
    <name type="common">Cave loach</name>
    <dbReference type="NCBI Taxonomy" id="992332"/>
    <lineage>
        <taxon>Eukaryota</taxon>
        <taxon>Metazoa</taxon>
        <taxon>Chordata</taxon>
        <taxon>Craniata</taxon>
        <taxon>Vertebrata</taxon>
        <taxon>Euteleostomi</taxon>
        <taxon>Actinopterygii</taxon>
        <taxon>Neopterygii</taxon>
        <taxon>Teleostei</taxon>
        <taxon>Ostariophysi</taxon>
        <taxon>Cypriniformes</taxon>
        <taxon>Nemacheilidae</taxon>
        <taxon>Triplophysa</taxon>
    </lineage>
</organism>
<dbReference type="AlphaFoldDB" id="A0A9W7TFH5"/>
<dbReference type="EMBL" id="JAFHDT010000020">
    <property type="protein sequence ID" value="KAI7795127.1"/>
    <property type="molecule type" value="Genomic_DNA"/>
</dbReference>
<sequence>MRQTKVPRATLDSSRDDITRENTQRHTVIRIGKDMLSAQPRRMTCKQEASRVKPI</sequence>
<feature type="compositionally biased region" description="Basic and acidic residues" evidence="1">
    <location>
        <begin position="13"/>
        <end position="22"/>
    </location>
</feature>
<reference evidence="2" key="1">
    <citation type="submission" date="2021-02" db="EMBL/GenBank/DDBJ databases">
        <title>Comparative genomics reveals that relaxation of natural selection precedes convergent phenotypic evolution of cavefish.</title>
        <authorList>
            <person name="Peng Z."/>
        </authorList>
    </citation>
    <scope>NUCLEOTIDE SEQUENCE</scope>
    <source>
        <tissue evidence="2">Muscle</tissue>
    </source>
</reference>
<gene>
    <name evidence="2" type="ORF">IRJ41_009632</name>
</gene>
<feature type="region of interest" description="Disordered" evidence="1">
    <location>
        <begin position="1"/>
        <end position="22"/>
    </location>
</feature>